<comment type="caution">
    <text evidence="2">The sequence shown here is derived from an EMBL/GenBank/DDBJ whole genome shotgun (WGS) entry which is preliminary data.</text>
</comment>
<sequence length="52" mass="5753">MSRRRAVRALARLLARVAPCDRRPPRPRGTPPVPHSSSAGRAPRTADKERTP</sequence>
<name>A0ABW0Z7E7_9ACTN</name>
<evidence type="ECO:0000313" key="3">
    <source>
        <dbReference type="Proteomes" id="UP001596083"/>
    </source>
</evidence>
<dbReference type="Proteomes" id="UP001596083">
    <property type="component" value="Unassembled WGS sequence"/>
</dbReference>
<organism evidence="2 3">
    <name type="scientific">Streptomyces gamaensis</name>
    <dbReference type="NCBI Taxonomy" id="1763542"/>
    <lineage>
        <taxon>Bacteria</taxon>
        <taxon>Bacillati</taxon>
        <taxon>Actinomycetota</taxon>
        <taxon>Actinomycetes</taxon>
        <taxon>Kitasatosporales</taxon>
        <taxon>Streptomycetaceae</taxon>
        <taxon>Streptomyces</taxon>
    </lineage>
</organism>
<evidence type="ECO:0000313" key="2">
    <source>
        <dbReference type="EMBL" id="MFC5723241.1"/>
    </source>
</evidence>
<reference evidence="3" key="1">
    <citation type="journal article" date="2019" name="Int. J. Syst. Evol. Microbiol.">
        <title>The Global Catalogue of Microorganisms (GCM) 10K type strain sequencing project: providing services to taxonomists for standard genome sequencing and annotation.</title>
        <authorList>
            <consortium name="The Broad Institute Genomics Platform"/>
            <consortium name="The Broad Institute Genome Sequencing Center for Infectious Disease"/>
            <person name="Wu L."/>
            <person name="Ma J."/>
        </authorList>
    </citation>
    <scope>NUCLEOTIDE SEQUENCE [LARGE SCALE GENOMIC DNA]</scope>
    <source>
        <strain evidence="3">CGMCC 4.7304</strain>
    </source>
</reference>
<accession>A0ABW0Z7E7</accession>
<protein>
    <submittedName>
        <fullName evidence="2">Uncharacterized protein</fullName>
    </submittedName>
</protein>
<evidence type="ECO:0000256" key="1">
    <source>
        <dbReference type="SAM" id="MobiDB-lite"/>
    </source>
</evidence>
<keyword evidence="3" id="KW-1185">Reference proteome</keyword>
<dbReference type="EMBL" id="JBHSPB010000016">
    <property type="protein sequence ID" value="MFC5723241.1"/>
    <property type="molecule type" value="Genomic_DNA"/>
</dbReference>
<dbReference type="RefSeq" id="WP_390319326.1">
    <property type="nucleotide sequence ID" value="NZ_JBHSPB010000016.1"/>
</dbReference>
<feature type="region of interest" description="Disordered" evidence="1">
    <location>
        <begin position="17"/>
        <end position="52"/>
    </location>
</feature>
<gene>
    <name evidence="2" type="ORF">ACFP1Z_24025</name>
</gene>
<proteinExistence type="predicted"/>